<evidence type="ECO:0000313" key="2">
    <source>
        <dbReference type="EMBL" id="KAA3465764.1"/>
    </source>
</evidence>
<reference evidence="2" key="1">
    <citation type="submission" date="2019-08" db="EMBL/GenBank/DDBJ databases">
        <authorList>
            <person name="Liu F."/>
        </authorList>
    </citation>
    <scope>NUCLEOTIDE SEQUENCE [LARGE SCALE GENOMIC DNA]</scope>
    <source>
        <strain evidence="2">PA1801</strain>
        <tissue evidence="2">Leaf</tissue>
    </source>
</reference>
<protein>
    <submittedName>
        <fullName evidence="2">Hexaprenyldihydroxybenzoate methyltransferase, mitochondrial-like protein</fullName>
    </submittedName>
</protein>
<keyword evidence="2" id="KW-0489">Methyltransferase</keyword>
<dbReference type="AlphaFoldDB" id="A0A5B6V9L1"/>
<keyword evidence="2" id="KW-0808">Transferase</keyword>
<organism evidence="2 3">
    <name type="scientific">Gossypium australe</name>
    <dbReference type="NCBI Taxonomy" id="47621"/>
    <lineage>
        <taxon>Eukaryota</taxon>
        <taxon>Viridiplantae</taxon>
        <taxon>Streptophyta</taxon>
        <taxon>Embryophyta</taxon>
        <taxon>Tracheophyta</taxon>
        <taxon>Spermatophyta</taxon>
        <taxon>Magnoliopsida</taxon>
        <taxon>eudicotyledons</taxon>
        <taxon>Gunneridae</taxon>
        <taxon>Pentapetalae</taxon>
        <taxon>rosids</taxon>
        <taxon>malvids</taxon>
        <taxon>Malvales</taxon>
        <taxon>Malvaceae</taxon>
        <taxon>Malvoideae</taxon>
        <taxon>Gossypium</taxon>
    </lineage>
</organism>
<dbReference type="PANTHER" id="PTHR34482:SF36">
    <property type="entry name" value="RETROTRANSPOSON GAG DOMAIN-CONTAINING PROTEIN"/>
    <property type="match status" value="1"/>
</dbReference>
<evidence type="ECO:0000259" key="1">
    <source>
        <dbReference type="Pfam" id="PF03732"/>
    </source>
</evidence>
<sequence>MNEDEKLKCVVSLLKGKAYQWWNTIRNIHPIDRINRNFFMLEFRKKYVSQFNLEKKKRESLDLKQNMFVAEYELEFIMPSKYAEELTVDEADMCRRFEW</sequence>
<keyword evidence="3" id="KW-1185">Reference proteome</keyword>
<dbReference type="InterPro" id="IPR005162">
    <property type="entry name" value="Retrotrans_gag_dom"/>
</dbReference>
<name>A0A5B6V9L1_9ROSI</name>
<evidence type="ECO:0000313" key="3">
    <source>
        <dbReference type="Proteomes" id="UP000325315"/>
    </source>
</evidence>
<dbReference type="EMBL" id="SMMG02000007">
    <property type="protein sequence ID" value="KAA3465764.1"/>
    <property type="molecule type" value="Genomic_DNA"/>
</dbReference>
<dbReference type="Pfam" id="PF03732">
    <property type="entry name" value="Retrotrans_gag"/>
    <property type="match status" value="1"/>
</dbReference>
<accession>A0A5B6V9L1</accession>
<dbReference type="GO" id="GO:0008168">
    <property type="term" value="F:methyltransferase activity"/>
    <property type="evidence" value="ECO:0007669"/>
    <property type="project" value="UniProtKB-KW"/>
</dbReference>
<comment type="caution">
    <text evidence="2">The sequence shown here is derived from an EMBL/GenBank/DDBJ whole genome shotgun (WGS) entry which is preliminary data.</text>
</comment>
<proteinExistence type="predicted"/>
<feature type="domain" description="Retrotransposon gag" evidence="1">
    <location>
        <begin position="9"/>
        <end position="97"/>
    </location>
</feature>
<dbReference type="GO" id="GO:0032259">
    <property type="term" value="P:methylation"/>
    <property type="evidence" value="ECO:0007669"/>
    <property type="project" value="UniProtKB-KW"/>
</dbReference>
<dbReference type="Proteomes" id="UP000325315">
    <property type="component" value="Unassembled WGS sequence"/>
</dbReference>
<dbReference type="PANTHER" id="PTHR34482">
    <property type="entry name" value="DNA DAMAGE-INDUCIBLE PROTEIN 1-LIKE"/>
    <property type="match status" value="1"/>
</dbReference>
<dbReference type="OrthoDB" id="2272416at2759"/>
<gene>
    <name evidence="2" type="ORF">EPI10_000905</name>
</gene>